<dbReference type="RefSeq" id="WP_386284777.1">
    <property type="nucleotide sequence ID" value="NZ_JBHSWA010000003.1"/>
</dbReference>
<dbReference type="EMBL" id="JBHSWA010000003">
    <property type="protein sequence ID" value="MFC6643544.1"/>
    <property type="molecule type" value="Genomic_DNA"/>
</dbReference>
<accession>A0ABW1Z2B4</accession>
<evidence type="ECO:0000313" key="2">
    <source>
        <dbReference type="EMBL" id="MFC6643544.1"/>
    </source>
</evidence>
<name>A0ABW1Z2B4_9RHOB</name>
<organism evidence="2 3">
    <name type="scientific">Sulfitobacter profundi</name>
    <dbReference type="NCBI Taxonomy" id="2679961"/>
    <lineage>
        <taxon>Bacteria</taxon>
        <taxon>Pseudomonadati</taxon>
        <taxon>Pseudomonadota</taxon>
        <taxon>Alphaproteobacteria</taxon>
        <taxon>Rhodobacterales</taxon>
        <taxon>Roseobacteraceae</taxon>
        <taxon>Sulfitobacter</taxon>
    </lineage>
</organism>
<keyword evidence="3" id="KW-1185">Reference proteome</keyword>
<gene>
    <name evidence="2" type="ORF">ACFQAU_19355</name>
</gene>
<reference evidence="3" key="1">
    <citation type="journal article" date="2019" name="Int. J. Syst. Evol. Microbiol.">
        <title>The Global Catalogue of Microorganisms (GCM) 10K type strain sequencing project: providing services to taxonomists for standard genome sequencing and annotation.</title>
        <authorList>
            <consortium name="The Broad Institute Genomics Platform"/>
            <consortium name="The Broad Institute Genome Sequencing Center for Infectious Disease"/>
            <person name="Wu L."/>
            <person name="Ma J."/>
        </authorList>
    </citation>
    <scope>NUCLEOTIDE SEQUENCE [LARGE SCALE GENOMIC DNA]</scope>
    <source>
        <strain evidence="3">NBRC 111368</strain>
    </source>
</reference>
<evidence type="ECO:0000313" key="3">
    <source>
        <dbReference type="Proteomes" id="UP001596403"/>
    </source>
</evidence>
<proteinExistence type="predicted"/>
<sequence>MKPWDQTDMAGNVWEWTDGCFANGVVRVDGSVERTADYCGVRIAAGAHRAAVINFVRDASVGGCAVGLPPDYLGFRLVRAR</sequence>
<protein>
    <submittedName>
        <fullName evidence="2">SUMF1/EgtB/PvdO family nonheme iron enzyme</fullName>
    </submittedName>
</protein>
<dbReference type="Pfam" id="PF03781">
    <property type="entry name" value="FGE-sulfatase"/>
    <property type="match status" value="1"/>
</dbReference>
<feature type="domain" description="Sulfatase-modifying factor enzyme-like" evidence="1">
    <location>
        <begin position="4"/>
        <end position="79"/>
    </location>
</feature>
<evidence type="ECO:0000259" key="1">
    <source>
        <dbReference type="Pfam" id="PF03781"/>
    </source>
</evidence>
<dbReference type="SUPFAM" id="SSF56436">
    <property type="entry name" value="C-type lectin-like"/>
    <property type="match status" value="1"/>
</dbReference>
<dbReference type="InterPro" id="IPR016187">
    <property type="entry name" value="CTDL_fold"/>
</dbReference>
<comment type="caution">
    <text evidence="2">The sequence shown here is derived from an EMBL/GenBank/DDBJ whole genome shotgun (WGS) entry which is preliminary data.</text>
</comment>
<dbReference type="InterPro" id="IPR005532">
    <property type="entry name" value="SUMF_dom"/>
</dbReference>
<dbReference type="Gene3D" id="3.90.1580.10">
    <property type="entry name" value="paralog of FGE (formylglycine-generating enzyme)"/>
    <property type="match status" value="1"/>
</dbReference>
<dbReference type="Proteomes" id="UP001596403">
    <property type="component" value="Unassembled WGS sequence"/>
</dbReference>
<dbReference type="InterPro" id="IPR042095">
    <property type="entry name" value="SUMF_sf"/>
</dbReference>